<comment type="caution">
    <text evidence="2">The sequence shown here is derived from an EMBL/GenBank/DDBJ whole genome shotgun (WGS) entry which is preliminary data.</text>
</comment>
<dbReference type="Pfam" id="PF10604">
    <property type="entry name" value="Polyketide_cyc2"/>
    <property type="match status" value="1"/>
</dbReference>
<dbReference type="Proteomes" id="UP001165663">
    <property type="component" value="Unassembled WGS sequence"/>
</dbReference>
<dbReference type="InterPro" id="IPR019587">
    <property type="entry name" value="Polyketide_cyclase/dehydratase"/>
</dbReference>
<protein>
    <recommendedName>
        <fullName evidence="4">Cyclase</fullName>
    </recommendedName>
</protein>
<evidence type="ECO:0000313" key="1">
    <source>
        <dbReference type="EMBL" id="GLB84674.1"/>
    </source>
</evidence>
<dbReference type="AlphaFoldDB" id="A0A9P3Q8H0"/>
<dbReference type="Proteomes" id="UP001064782">
    <property type="component" value="Unassembled WGS sequence"/>
</dbReference>
<reference evidence="2" key="1">
    <citation type="submission" date="2022-08" db="EMBL/GenBank/DDBJ databases">
        <title>Mycobacterium kiyosense sp. nov., scotochromogenic slow-glowing species isolated from respiratory specimens.</title>
        <authorList>
            <person name="Fukano H."/>
            <person name="Kazumi Y."/>
            <person name="Sakagami N."/>
            <person name="Ato M."/>
            <person name="Mitarai S."/>
            <person name="Hoshino Y."/>
        </authorList>
    </citation>
    <scope>NUCLEOTIDE SEQUENCE</scope>
    <source>
        <strain evidence="2">1413</strain>
        <strain evidence="1">SRL2020-028</strain>
    </source>
</reference>
<accession>A0A9P3Q8H0</accession>
<dbReference type="EMBL" id="BRXE01000057">
    <property type="protein sequence ID" value="GLB84674.1"/>
    <property type="molecule type" value="Genomic_DNA"/>
</dbReference>
<gene>
    <name evidence="2" type="ORF">Mkiyose1413_34240</name>
    <name evidence="1" type="ORF">SRL2020028_39300</name>
</gene>
<organism evidence="2 3">
    <name type="scientific">Mycobacterium kiyosense</name>
    <dbReference type="NCBI Taxonomy" id="2871094"/>
    <lineage>
        <taxon>Bacteria</taxon>
        <taxon>Bacillati</taxon>
        <taxon>Actinomycetota</taxon>
        <taxon>Actinomycetes</taxon>
        <taxon>Mycobacteriales</taxon>
        <taxon>Mycobacteriaceae</taxon>
        <taxon>Mycobacterium</taxon>
    </lineage>
</organism>
<evidence type="ECO:0000313" key="2">
    <source>
        <dbReference type="EMBL" id="GLD31541.1"/>
    </source>
</evidence>
<dbReference type="PANTHER" id="PTHR39683">
    <property type="entry name" value="CONSERVED PROTEIN TB16.3"/>
    <property type="match status" value="1"/>
</dbReference>
<sequence>MTLLVLNAVAVKASREFVIEAPQEAVMEALADVGVLMSWSPLHKSVEVLDYYPDGKPHHVKATVKILGLVDKEILEYHWGPDWVVWDAGKTNQQHAQHVEYNVTAEGPDKTRVRFDITVEPAGPIPGFIVRRASEHVLDAAAKGLRDRVLGEADDEPAENNQ</sequence>
<dbReference type="Gene3D" id="3.30.530.20">
    <property type="match status" value="1"/>
</dbReference>
<dbReference type="SUPFAM" id="SSF55961">
    <property type="entry name" value="Bet v1-like"/>
    <property type="match status" value="1"/>
</dbReference>
<name>A0A9P3Q8H0_9MYCO</name>
<proteinExistence type="predicted"/>
<dbReference type="CDD" id="cd07819">
    <property type="entry name" value="SRPBCC_2"/>
    <property type="match status" value="1"/>
</dbReference>
<dbReference type="EMBL" id="BRZI01000027">
    <property type="protein sequence ID" value="GLD31541.1"/>
    <property type="molecule type" value="Genomic_DNA"/>
</dbReference>
<evidence type="ECO:0008006" key="4">
    <source>
        <dbReference type="Google" id="ProtNLM"/>
    </source>
</evidence>
<evidence type="ECO:0000313" key="3">
    <source>
        <dbReference type="Proteomes" id="UP001064782"/>
    </source>
</evidence>
<dbReference type="PANTHER" id="PTHR39683:SF4">
    <property type="entry name" value="COENZYME Q-BINDING PROTEIN COQ10 START DOMAIN-CONTAINING PROTEIN"/>
    <property type="match status" value="1"/>
</dbReference>
<keyword evidence="3" id="KW-1185">Reference proteome</keyword>
<dbReference type="InterPro" id="IPR023393">
    <property type="entry name" value="START-like_dom_sf"/>
</dbReference>